<keyword evidence="1" id="KW-0472">Membrane</keyword>
<evidence type="ECO:0000313" key="4">
    <source>
        <dbReference type="Proteomes" id="UP001153069"/>
    </source>
</evidence>
<feature type="chain" id="PRO_5040161878" evidence="2">
    <location>
        <begin position="19"/>
        <end position="420"/>
    </location>
</feature>
<evidence type="ECO:0000256" key="1">
    <source>
        <dbReference type="SAM" id="Phobius"/>
    </source>
</evidence>
<comment type="caution">
    <text evidence="3">The sequence shown here is derived from an EMBL/GenBank/DDBJ whole genome shotgun (WGS) entry which is preliminary data.</text>
</comment>
<dbReference type="OrthoDB" id="40709at2759"/>
<sequence>MKLSAAITTIFMAVAASANPFRPASKRNPKSAYMNKLVKGAKATRKLEQEIDLTSYSLKFEQCQFVKTYSDELADDEDSATVLATQRFVIFRLCPEGYCSTCNYNYGEYVIDLETYLEATVQYQQELQEEMCNYCEENCVNQEADEEQEDQQEDEDGGRRLQYNVDCDTCYEECQKIENMEENGYVDATNFLECQMIYDPEDDGREALYAGPICASYGTKIKIGVFTDEECMTVDASKDVEDYLKDGDGYQMKLSHALLKTIYAEDTCISCMEVQEEDDNGDGDNQDAPETNEMCRALYEEAAKCEDSHGFEGAFYYNNGNNNNGDNQENQYYNQEAQEELVCDFISSLQSGTYDETGEIIISGGSSVVGGGSKTTGGQKFALTFFILGTVGLAVYSAMLHSKLTKGGKADLSTQGGAMA</sequence>
<keyword evidence="4" id="KW-1185">Reference proteome</keyword>
<keyword evidence="1" id="KW-1133">Transmembrane helix</keyword>
<dbReference type="EMBL" id="CAICTM010000088">
    <property type="protein sequence ID" value="CAB9500686.1"/>
    <property type="molecule type" value="Genomic_DNA"/>
</dbReference>
<feature type="transmembrane region" description="Helical" evidence="1">
    <location>
        <begin position="381"/>
        <end position="399"/>
    </location>
</feature>
<keyword evidence="1" id="KW-0812">Transmembrane</keyword>
<evidence type="ECO:0000313" key="3">
    <source>
        <dbReference type="EMBL" id="CAB9500686.1"/>
    </source>
</evidence>
<evidence type="ECO:0000256" key="2">
    <source>
        <dbReference type="SAM" id="SignalP"/>
    </source>
</evidence>
<proteinExistence type="predicted"/>
<keyword evidence="2" id="KW-0732">Signal</keyword>
<feature type="signal peptide" evidence="2">
    <location>
        <begin position="1"/>
        <end position="18"/>
    </location>
</feature>
<organism evidence="3 4">
    <name type="scientific">Seminavis robusta</name>
    <dbReference type="NCBI Taxonomy" id="568900"/>
    <lineage>
        <taxon>Eukaryota</taxon>
        <taxon>Sar</taxon>
        <taxon>Stramenopiles</taxon>
        <taxon>Ochrophyta</taxon>
        <taxon>Bacillariophyta</taxon>
        <taxon>Bacillariophyceae</taxon>
        <taxon>Bacillariophycidae</taxon>
        <taxon>Naviculales</taxon>
        <taxon>Naviculaceae</taxon>
        <taxon>Seminavis</taxon>
    </lineage>
</organism>
<reference evidence="3" key="1">
    <citation type="submission" date="2020-06" db="EMBL/GenBank/DDBJ databases">
        <authorList>
            <consortium name="Plant Systems Biology data submission"/>
        </authorList>
    </citation>
    <scope>NUCLEOTIDE SEQUENCE</scope>
    <source>
        <strain evidence="3">D6</strain>
    </source>
</reference>
<dbReference type="AlphaFoldDB" id="A0A9N8DHE3"/>
<accession>A0A9N8DHE3</accession>
<gene>
    <name evidence="3" type="ORF">SEMRO_89_G047060.1</name>
</gene>
<dbReference type="Proteomes" id="UP001153069">
    <property type="component" value="Unassembled WGS sequence"/>
</dbReference>
<name>A0A9N8DHE3_9STRA</name>
<protein>
    <submittedName>
        <fullName evidence="3">Uncharacterized protein</fullName>
    </submittedName>
</protein>